<dbReference type="InterPro" id="IPR051561">
    <property type="entry name" value="FRAS1_ECM"/>
</dbReference>
<dbReference type="EMBL" id="JARKHS020019149">
    <property type="protein sequence ID" value="KAK8771894.1"/>
    <property type="molecule type" value="Genomic_DNA"/>
</dbReference>
<sequence length="542" mass="59603">VTSLLHYSDVRGYAGQPVPAGYPVVCVPPCDPHHPDFAVLGASCKGSTRSGPPDSLSYEWEAAAADAGGSASFEPISRETPFASVRQRVLDSMYIASGRTVRCVVQETGDAFGHRRTFSEPVVISDAKGLCPGEKQQGQDVTATMEYFNGSDHGMQSGELLISVEIRHRDSMLPLLSTHPLPSAEQIFGNVISQKQHVCSNVAAPGGHDLAFFMQSTAEATGAGGGARPFQSDPKMRGSRTVYLYRHLDLDRCLWRFSAAISLKDAVGICGGVLLEDFKETESHRRFVTARLPLYVTLAFPAAATSCGEAAPRWMSVERRSQLELTFSYEPALWSERPLGTRAAPKAKVLVTRMSLGRDGRLTVHLLTRALFHGMLSLSHATKKHVRGRFLRPAAGNAGHYSLSLAWTEPSFDAPSQLWKAVSEDRLKDYSGPHVLELVPCVAAPAQEYRTPPDDFCTSFDSLRFEVPVRALQPIITTNGAVYSMPTKFELLSRREDFLADPRDLRYSHGDIDEKRIFFKGTCCALLLSADLTWLRHRPCLF</sequence>
<protein>
    <submittedName>
        <fullName evidence="1">Uncharacterized protein</fullName>
    </submittedName>
</protein>
<feature type="non-terminal residue" evidence="1">
    <location>
        <position position="1"/>
    </location>
</feature>
<comment type="caution">
    <text evidence="1">The sequence shown here is derived from an EMBL/GenBank/DDBJ whole genome shotgun (WGS) entry which is preliminary data.</text>
</comment>
<dbReference type="PANTHER" id="PTHR45739:SF1">
    <property type="entry name" value="EXTRACELLULAR MATRIX ORGANIZING PROTEIN FRAS1"/>
    <property type="match status" value="1"/>
</dbReference>
<gene>
    <name evidence="1" type="ORF">V5799_024862</name>
</gene>
<evidence type="ECO:0000313" key="2">
    <source>
        <dbReference type="Proteomes" id="UP001321473"/>
    </source>
</evidence>
<dbReference type="AlphaFoldDB" id="A0AAQ4EB37"/>
<name>A0AAQ4EB37_AMBAM</name>
<dbReference type="Proteomes" id="UP001321473">
    <property type="component" value="Unassembled WGS sequence"/>
</dbReference>
<keyword evidence="2" id="KW-1185">Reference proteome</keyword>
<reference evidence="1 2" key="1">
    <citation type="journal article" date="2023" name="Arcadia Sci">
        <title>De novo assembly of a long-read Amblyomma americanum tick genome.</title>
        <authorList>
            <person name="Chou S."/>
            <person name="Poskanzer K.E."/>
            <person name="Rollins M."/>
            <person name="Thuy-Boun P.S."/>
        </authorList>
    </citation>
    <scope>NUCLEOTIDE SEQUENCE [LARGE SCALE GENOMIC DNA]</scope>
    <source>
        <strain evidence="1">F_SG_1</strain>
        <tissue evidence="1">Salivary glands</tissue>
    </source>
</reference>
<evidence type="ECO:0000313" key="1">
    <source>
        <dbReference type="EMBL" id="KAK8771894.1"/>
    </source>
</evidence>
<dbReference type="PANTHER" id="PTHR45739">
    <property type="entry name" value="MATRIX PROTEIN, PUTATIVE-RELATED"/>
    <property type="match status" value="1"/>
</dbReference>
<proteinExistence type="predicted"/>
<dbReference type="GO" id="GO:0009653">
    <property type="term" value="P:anatomical structure morphogenesis"/>
    <property type="evidence" value="ECO:0007669"/>
    <property type="project" value="TreeGrafter"/>
</dbReference>
<organism evidence="1 2">
    <name type="scientific">Amblyomma americanum</name>
    <name type="common">Lone star tick</name>
    <dbReference type="NCBI Taxonomy" id="6943"/>
    <lineage>
        <taxon>Eukaryota</taxon>
        <taxon>Metazoa</taxon>
        <taxon>Ecdysozoa</taxon>
        <taxon>Arthropoda</taxon>
        <taxon>Chelicerata</taxon>
        <taxon>Arachnida</taxon>
        <taxon>Acari</taxon>
        <taxon>Parasitiformes</taxon>
        <taxon>Ixodida</taxon>
        <taxon>Ixodoidea</taxon>
        <taxon>Ixodidae</taxon>
        <taxon>Amblyomminae</taxon>
        <taxon>Amblyomma</taxon>
    </lineage>
</organism>
<accession>A0AAQ4EB37</accession>